<gene>
    <name evidence="1" type="ORF">HYDPIDRAFT_118573</name>
</gene>
<dbReference type="AlphaFoldDB" id="A0A0C9W947"/>
<protein>
    <submittedName>
        <fullName evidence="1">Uncharacterized protein</fullName>
    </submittedName>
</protein>
<sequence length="101" mass="11806">MPLYQSPLPYLAHNTLLAIPYTLWELVNFPALSLGSPPQPANPSTPLATRKHEHLPPRICTQSLPRHLIDGRRRRWEYGRFWVRVRGARGICIWEREGWVQ</sequence>
<keyword evidence="2" id="KW-1185">Reference proteome</keyword>
<accession>A0A0C9W947</accession>
<evidence type="ECO:0000313" key="1">
    <source>
        <dbReference type="EMBL" id="KIJ59362.1"/>
    </source>
</evidence>
<reference evidence="1 2" key="1">
    <citation type="submission" date="2014-04" db="EMBL/GenBank/DDBJ databases">
        <title>Evolutionary Origins and Diversification of the Mycorrhizal Mutualists.</title>
        <authorList>
            <consortium name="DOE Joint Genome Institute"/>
            <consortium name="Mycorrhizal Genomics Consortium"/>
            <person name="Kohler A."/>
            <person name="Kuo A."/>
            <person name="Nagy L.G."/>
            <person name="Floudas D."/>
            <person name="Copeland A."/>
            <person name="Barry K.W."/>
            <person name="Cichocki N."/>
            <person name="Veneault-Fourrey C."/>
            <person name="LaButti K."/>
            <person name="Lindquist E.A."/>
            <person name="Lipzen A."/>
            <person name="Lundell T."/>
            <person name="Morin E."/>
            <person name="Murat C."/>
            <person name="Riley R."/>
            <person name="Ohm R."/>
            <person name="Sun H."/>
            <person name="Tunlid A."/>
            <person name="Henrissat B."/>
            <person name="Grigoriev I.V."/>
            <person name="Hibbett D.S."/>
            <person name="Martin F."/>
        </authorList>
    </citation>
    <scope>NUCLEOTIDE SEQUENCE [LARGE SCALE GENOMIC DNA]</scope>
    <source>
        <strain evidence="1 2">MD-312</strain>
    </source>
</reference>
<organism evidence="1 2">
    <name type="scientific">Hydnomerulius pinastri MD-312</name>
    <dbReference type="NCBI Taxonomy" id="994086"/>
    <lineage>
        <taxon>Eukaryota</taxon>
        <taxon>Fungi</taxon>
        <taxon>Dikarya</taxon>
        <taxon>Basidiomycota</taxon>
        <taxon>Agaricomycotina</taxon>
        <taxon>Agaricomycetes</taxon>
        <taxon>Agaricomycetidae</taxon>
        <taxon>Boletales</taxon>
        <taxon>Boletales incertae sedis</taxon>
        <taxon>Leucogyrophana</taxon>
    </lineage>
</organism>
<dbReference type="HOGENOM" id="CLU_2292078_0_0_1"/>
<dbReference type="EMBL" id="KN839889">
    <property type="protein sequence ID" value="KIJ59362.1"/>
    <property type="molecule type" value="Genomic_DNA"/>
</dbReference>
<evidence type="ECO:0000313" key="2">
    <source>
        <dbReference type="Proteomes" id="UP000053820"/>
    </source>
</evidence>
<name>A0A0C9W947_9AGAM</name>
<proteinExistence type="predicted"/>
<dbReference type="Proteomes" id="UP000053820">
    <property type="component" value="Unassembled WGS sequence"/>
</dbReference>